<organism evidence="8 9">
    <name type="scientific">Caloramator australicus RC3</name>
    <dbReference type="NCBI Taxonomy" id="857293"/>
    <lineage>
        <taxon>Bacteria</taxon>
        <taxon>Bacillati</taxon>
        <taxon>Bacillota</taxon>
        <taxon>Clostridia</taxon>
        <taxon>Eubacteriales</taxon>
        <taxon>Clostridiaceae</taxon>
        <taxon>Caloramator</taxon>
    </lineage>
</organism>
<feature type="transmembrane region" description="Helical" evidence="6">
    <location>
        <begin position="80"/>
        <end position="102"/>
    </location>
</feature>
<dbReference type="EMBL" id="CAKP01000066">
    <property type="protein sequence ID" value="CCJ33270.1"/>
    <property type="molecule type" value="Genomic_DNA"/>
</dbReference>
<dbReference type="Proteomes" id="UP000007652">
    <property type="component" value="Unassembled WGS sequence"/>
</dbReference>
<evidence type="ECO:0000256" key="3">
    <source>
        <dbReference type="ARBA" id="ARBA00022692"/>
    </source>
</evidence>
<keyword evidence="4 6" id="KW-1133">Transmembrane helix</keyword>
<protein>
    <submittedName>
        <fullName evidence="8">Sodium-dependent phosphate transporter</fullName>
    </submittedName>
</protein>
<dbReference type="PANTHER" id="PTHR42930">
    <property type="entry name" value="PHOSPHATE-SPECIFIC TRANSPORT SYSTEM ACCESSORY PROTEIN PHOU"/>
    <property type="match status" value="1"/>
</dbReference>
<dbReference type="GO" id="GO:0030643">
    <property type="term" value="P:intracellular phosphate ion homeostasis"/>
    <property type="evidence" value="ECO:0007669"/>
    <property type="project" value="InterPro"/>
</dbReference>
<gene>
    <name evidence="8" type="ORF">CAAU_1186</name>
</gene>
<dbReference type="PANTHER" id="PTHR42930:SF3">
    <property type="entry name" value="PHOSPHATE-SPECIFIC TRANSPORT SYSTEM ACCESSORY PROTEIN PHOU"/>
    <property type="match status" value="1"/>
</dbReference>
<evidence type="ECO:0000313" key="8">
    <source>
        <dbReference type="EMBL" id="CCJ33270.1"/>
    </source>
</evidence>
<evidence type="ECO:0000256" key="6">
    <source>
        <dbReference type="SAM" id="Phobius"/>
    </source>
</evidence>
<dbReference type="InterPro" id="IPR003841">
    <property type="entry name" value="Na/Pi_transpt"/>
</dbReference>
<feature type="transmembrane region" description="Helical" evidence="6">
    <location>
        <begin position="235"/>
        <end position="253"/>
    </location>
</feature>
<feature type="domain" description="PhoU" evidence="7">
    <location>
        <begin position="329"/>
        <end position="414"/>
    </location>
</feature>
<feature type="transmembrane region" description="Helical" evidence="6">
    <location>
        <begin position="138"/>
        <end position="156"/>
    </location>
</feature>
<keyword evidence="3 6" id="KW-0812">Transmembrane</keyword>
<feature type="transmembrane region" description="Helical" evidence="6">
    <location>
        <begin position="109"/>
        <end position="126"/>
    </location>
</feature>
<dbReference type="InterPro" id="IPR038078">
    <property type="entry name" value="PhoU-like_sf"/>
</dbReference>
<accession>I7LGG6</accession>
<feature type="transmembrane region" description="Helical" evidence="6">
    <location>
        <begin position="47"/>
        <end position="68"/>
    </location>
</feature>
<evidence type="ECO:0000256" key="4">
    <source>
        <dbReference type="ARBA" id="ARBA00022989"/>
    </source>
</evidence>
<dbReference type="Pfam" id="PF02690">
    <property type="entry name" value="Na_Pi_cotrans"/>
    <property type="match status" value="1"/>
</dbReference>
<evidence type="ECO:0000256" key="5">
    <source>
        <dbReference type="ARBA" id="ARBA00023136"/>
    </source>
</evidence>
<evidence type="ECO:0000256" key="1">
    <source>
        <dbReference type="ARBA" id="ARBA00004651"/>
    </source>
</evidence>
<reference evidence="8 9" key="1">
    <citation type="journal article" date="2011" name="J. Bacteriol.">
        <title>Draft genome sequence of Caloramator australicus strain RC3T, a thermoanaerobe from the Great Artesian Basin of Australia.</title>
        <authorList>
            <person name="Ogg C.D."/>
            <person name="Patel B.K.C."/>
        </authorList>
    </citation>
    <scope>NUCLEOTIDE SEQUENCE [LARGE SCALE GENOMIC DNA]</scope>
    <source>
        <strain evidence="8 9">RC3</strain>
    </source>
</reference>
<feature type="transmembrane region" description="Helical" evidence="6">
    <location>
        <begin position="265"/>
        <end position="287"/>
    </location>
</feature>
<dbReference type="Gene3D" id="1.20.58.220">
    <property type="entry name" value="Phosphate transport system protein phou homolog 2, domain 2"/>
    <property type="match status" value="1"/>
</dbReference>
<dbReference type="SUPFAM" id="SSF109755">
    <property type="entry name" value="PhoU-like"/>
    <property type="match status" value="1"/>
</dbReference>
<feature type="transmembrane region" description="Helical" evidence="6">
    <location>
        <begin position="204"/>
        <end position="223"/>
    </location>
</feature>
<dbReference type="GO" id="GO:0044341">
    <property type="term" value="P:sodium-dependent phosphate transport"/>
    <property type="evidence" value="ECO:0007669"/>
    <property type="project" value="InterPro"/>
</dbReference>
<evidence type="ECO:0000313" key="9">
    <source>
        <dbReference type="Proteomes" id="UP000007652"/>
    </source>
</evidence>
<keyword evidence="9" id="KW-1185">Reference proteome</keyword>
<dbReference type="GO" id="GO:0045936">
    <property type="term" value="P:negative regulation of phosphate metabolic process"/>
    <property type="evidence" value="ECO:0007669"/>
    <property type="project" value="InterPro"/>
</dbReference>
<dbReference type="InterPro" id="IPR028366">
    <property type="entry name" value="PhoU"/>
</dbReference>
<dbReference type="eggNOG" id="COG1283">
    <property type="taxonomic scope" value="Bacteria"/>
</dbReference>
<sequence>MEDGFGIIAFFAALSLLSYSIYWINSVFEKIIENYLENSKKGFKKRVYTDILFGTFYTFLTLGLNYSINITSSLLNVEALSVLNSFIIFLGSLLGTIIIVYVFSFRLMFHLWAYLIVLGTGIFFLTKTKKFKDIGRTIVSYGFVFLSSHFIYSTLIKSEAMFFLSKNIIILSLVVFILTIIFQNNIFIFPMIFAILSSNNLSKYYIVDLLLLSNIALILKAIINNYRKNSIAKKSLSILLIYNGLIFIIFLILQKLIHKQLNLNFYQIYALYVGIIVTLTLLMVLIINPYKKFDLIKNNYISKKKFLLLHEINLHNPSIAVIQIIKEIINMGYDALNNVRRSLDLILNYDPMISQNLLIIENDINHYEKEITESLVKLSNTEINEHQSKIIAALYHIINDIERIGDHAENLYELAEHKYKNSLIFSDEAIVEIKFMYQYVIEAVDLALSSLKDGDLQKAMKTIELESKIDKLDKQLRNGHIDRLNTGICYPESGAIFLDIISNLERIGDHANNIAQLVIEINQ</sequence>
<feature type="transmembrane region" description="Helical" evidence="6">
    <location>
        <begin position="168"/>
        <end position="192"/>
    </location>
</feature>
<proteinExistence type="predicted"/>
<dbReference type="OrthoDB" id="9763003at2"/>
<comment type="caution">
    <text evidence="8">The sequence shown here is derived from an EMBL/GenBank/DDBJ whole genome shotgun (WGS) entry which is preliminary data.</text>
</comment>
<dbReference type="InterPro" id="IPR026022">
    <property type="entry name" value="PhoU_dom"/>
</dbReference>
<comment type="subcellular location">
    <subcellularLocation>
        <location evidence="1">Cell membrane</location>
        <topology evidence="1">Multi-pass membrane protein</topology>
    </subcellularLocation>
</comment>
<dbReference type="STRING" id="857293.CAAU_1186"/>
<feature type="transmembrane region" description="Helical" evidence="6">
    <location>
        <begin position="6"/>
        <end position="26"/>
    </location>
</feature>
<dbReference type="AlphaFoldDB" id="I7LGG6"/>
<keyword evidence="2" id="KW-1003">Cell membrane</keyword>
<dbReference type="RefSeq" id="WP_008908540.1">
    <property type="nucleotide sequence ID" value="NZ_CAKP01000066.1"/>
</dbReference>
<name>I7LGG6_9CLOT</name>
<evidence type="ECO:0000259" key="7">
    <source>
        <dbReference type="Pfam" id="PF01895"/>
    </source>
</evidence>
<dbReference type="GO" id="GO:0005886">
    <property type="term" value="C:plasma membrane"/>
    <property type="evidence" value="ECO:0007669"/>
    <property type="project" value="UniProtKB-SubCell"/>
</dbReference>
<dbReference type="Pfam" id="PF01895">
    <property type="entry name" value="PhoU"/>
    <property type="match status" value="2"/>
</dbReference>
<evidence type="ECO:0000256" key="2">
    <source>
        <dbReference type="ARBA" id="ARBA00022475"/>
    </source>
</evidence>
<dbReference type="GO" id="GO:0005436">
    <property type="term" value="F:sodium:phosphate symporter activity"/>
    <property type="evidence" value="ECO:0007669"/>
    <property type="project" value="InterPro"/>
</dbReference>
<feature type="domain" description="PhoU" evidence="7">
    <location>
        <begin position="436"/>
        <end position="518"/>
    </location>
</feature>
<keyword evidence="5 6" id="KW-0472">Membrane</keyword>